<evidence type="ECO:0000256" key="1">
    <source>
        <dbReference type="SAM" id="Phobius"/>
    </source>
</evidence>
<comment type="caution">
    <text evidence="2">The sequence shown here is derived from an EMBL/GenBank/DDBJ whole genome shotgun (WGS) entry which is preliminary data.</text>
</comment>
<reference evidence="5 8" key="3">
    <citation type="submission" date="2019-04" db="EMBL/GenBank/DDBJ databases">
        <title>Genome Announcement to Ensure Probiotic Safety of Lactobacillus rhamnosus UBLR-58.</title>
        <authorList>
            <person name="Sulthana A."/>
            <person name="Lakshmi S.G."/>
            <person name="Madempudi R.S."/>
        </authorList>
    </citation>
    <scope>NUCLEOTIDE SEQUENCE [LARGE SCALE GENOMIC DNA]</scope>
    <source>
        <strain evidence="5 8">UBLR-58</strain>
    </source>
</reference>
<dbReference type="EMBL" id="PKJX01000002">
    <property type="protein sequence ID" value="PLA57397.1"/>
    <property type="molecule type" value="Genomic_DNA"/>
</dbReference>
<evidence type="ECO:0000313" key="7">
    <source>
        <dbReference type="Proteomes" id="UP000234212"/>
    </source>
</evidence>
<dbReference type="EMBL" id="SSHM01000001">
    <property type="protein sequence ID" value="THC81506.1"/>
    <property type="molecule type" value="Genomic_DNA"/>
</dbReference>
<evidence type="ECO:0000313" key="3">
    <source>
        <dbReference type="EMBL" id="ONN76107.1"/>
    </source>
</evidence>
<reference evidence="2 9" key="4">
    <citation type="submission" date="2020-07" db="EMBL/GenBank/DDBJ databases">
        <title>Organ Donor 1.</title>
        <authorList>
            <person name="Marsh A.J."/>
            <person name="Azcarate-Peril M.A."/>
        </authorList>
    </citation>
    <scope>NUCLEOTIDE SEQUENCE [LARGE SCALE GENOMIC DNA]</scope>
    <source>
        <strain evidence="2 9">AMC0712</strain>
    </source>
</reference>
<feature type="transmembrane region" description="Helical" evidence="1">
    <location>
        <begin position="57"/>
        <end position="77"/>
    </location>
</feature>
<dbReference type="EMBL" id="MTJY01000002">
    <property type="protein sequence ID" value="ONN76107.1"/>
    <property type="molecule type" value="Genomic_DNA"/>
</dbReference>
<protein>
    <submittedName>
        <fullName evidence="2">Uncharacterized protein</fullName>
    </submittedName>
</protein>
<feature type="transmembrane region" description="Helical" evidence="1">
    <location>
        <begin position="6"/>
        <end position="25"/>
    </location>
</feature>
<evidence type="ECO:0000313" key="8">
    <source>
        <dbReference type="Proteomes" id="UP000307517"/>
    </source>
</evidence>
<dbReference type="RefSeq" id="WP_005690340.1">
    <property type="nucleotide sequence ID" value="NZ_CABFNI010000003.1"/>
</dbReference>
<dbReference type="Proteomes" id="UP000189067">
    <property type="component" value="Unassembled WGS sequence"/>
</dbReference>
<evidence type="ECO:0000313" key="2">
    <source>
        <dbReference type="EMBL" id="NZA03810.1"/>
    </source>
</evidence>
<dbReference type="Proteomes" id="UP000234212">
    <property type="component" value="Unassembled WGS sequence"/>
</dbReference>
<dbReference type="Proteomes" id="UP000552935">
    <property type="component" value="Unassembled WGS sequence"/>
</dbReference>
<keyword evidence="1" id="KW-1133">Transmembrane helix</keyword>
<name>A0A249DAT7_LACRH</name>
<gene>
    <name evidence="3" type="ORF">BWR10_00160</name>
    <name evidence="4" type="ORF">CYJ91_06250</name>
    <name evidence="5" type="ORF">E6L36_14750</name>
    <name evidence="2" type="ORF">H0N82_01435</name>
</gene>
<accession>A0A249DAT7</accession>
<sequence>MAEILIRVVIGFYGFLMLLTIWQAGKTNQNASYLNQLFALAAALVLTAAVIPDKFSALVILLIGLLGLSAVSWFNGIRLYGRPHIKHHLIRLVVHLILFGLAMWLL</sequence>
<keyword evidence="1" id="KW-0472">Membrane</keyword>
<proteinExistence type="predicted"/>
<evidence type="ECO:0000313" key="9">
    <source>
        <dbReference type="Proteomes" id="UP000552935"/>
    </source>
</evidence>
<evidence type="ECO:0000313" key="5">
    <source>
        <dbReference type="EMBL" id="THC81506.1"/>
    </source>
</evidence>
<dbReference type="GeneID" id="69830627"/>
<keyword evidence="1" id="KW-0812">Transmembrane</keyword>
<organism evidence="2 9">
    <name type="scientific">Lacticaseibacillus rhamnosus</name>
    <name type="common">Lactobacillus rhamnosus</name>
    <dbReference type="NCBI Taxonomy" id="47715"/>
    <lineage>
        <taxon>Bacteria</taxon>
        <taxon>Bacillati</taxon>
        <taxon>Bacillota</taxon>
        <taxon>Bacilli</taxon>
        <taxon>Lactobacillales</taxon>
        <taxon>Lactobacillaceae</taxon>
        <taxon>Lacticaseibacillus</taxon>
    </lineage>
</organism>
<evidence type="ECO:0000313" key="6">
    <source>
        <dbReference type="Proteomes" id="UP000189067"/>
    </source>
</evidence>
<dbReference type="EMBL" id="JACCKI010000001">
    <property type="protein sequence ID" value="NZA03810.1"/>
    <property type="molecule type" value="Genomic_DNA"/>
</dbReference>
<dbReference type="Proteomes" id="UP000307517">
    <property type="component" value="Unassembled WGS sequence"/>
</dbReference>
<dbReference type="AlphaFoldDB" id="A0A249DAT7"/>
<feature type="transmembrane region" description="Helical" evidence="1">
    <location>
        <begin position="32"/>
        <end position="51"/>
    </location>
</feature>
<reference evidence="3 6" key="1">
    <citation type="submission" date="2017-01" db="EMBL/GenBank/DDBJ databases">
        <title>In silico prediction, in vitro antibacterial spectrum and physicochemical properties of a putative bacteriocin produced by Lactobacillus rhamnosus strain L156.4.</title>
        <authorList>
            <person name="Silveira A.M."/>
            <person name="Monteiro A.S."/>
            <person name="Santos V.L."/>
            <person name="Nicoli J.R."/>
            <person name="Azevedo V."/>
            <person name="Soares S.C."/>
            <person name="Castro-Oliveira L."/>
            <person name="Dias-Souza M.V."/>
            <person name="Nardi R.M."/>
        </authorList>
    </citation>
    <scope>NUCLEOTIDE SEQUENCE [LARGE SCALE GENOMIC DNA]</scope>
    <source>
        <strain evidence="3 6">L156.4</strain>
    </source>
</reference>
<reference evidence="4 7" key="2">
    <citation type="submission" date="2017-12" db="EMBL/GenBank/DDBJ databases">
        <title>Phylogenetic diversity of female urinary microbiome.</title>
        <authorList>
            <person name="Thomas-White K."/>
            <person name="Wolfe A.J."/>
        </authorList>
    </citation>
    <scope>NUCLEOTIDE SEQUENCE [LARGE SCALE GENOMIC DNA]</scope>
    <source>
        <strain evidence="4 7">UMB0004</strain>
    </source>
</reference>
<feature type="transmembrane region" description="Helical" evidence="1">
    <location>
        <begin position="89"/>
        <end position="105"/>
    </location>
</feature>
<evidence type="ECO:0000313" key="4">
    <source>
        <dbReference type="EMBL" id="PLA57397.1"/>
    </source>
</evidence>